<dbReference type="Gramene" id="Os06t0341400-01">
    <property type="protein sequence ID" value="Os06t0341400-01"/>
    <property type="gene ID" value="Os06g0341400"/>
</dbReference>
<dbReference type="EMBL" id="AP008212">
    <property type="protein sequence ID" value="BAF19481.1"/>
    <property type="molecule type" value="Genomic_DNA"/>
</dbReference>
<feature type="region of interest" description="Disordered" evidence="1">
    <location>
        <begin position="78"/>
        <end position="113"/>
    </location>
</feature>
<dbReference type="AlphaFoldDB" id="A0A0N7KM24"/>
<evidence type="ECO:0000256" key="1">
    <source>
        <dbReference type="SAM" id="MobiDB-lite"/>
    </source>
</evidence>
<proteinExistence type="predicted"/>
<sequence>MEALRRPEVVVNRRWSRSRLLPLLLPVARPSAPAPALEYGKICKEPVLVYDSRMPENVFDASKMIFFFFTLARQDRGSVEEASRQRQRQRERGERRGEAGQHAHAGATAVRRQQQRAQAAVAGVERLVQRRAAGAADVPSCDADAGAGAGDRVLQARRQVQPLEHAAARRGDRLRPRHCCSSSSTEEDQQMEKSSGCV</sequence>
<evidence type="ECO:0000313" key="3">
    <source>
        <dbReference type="Proteomes" id="UP000000763"/>
    </source>
</evidence>
<evidence type="ECO:0000313" key="2">
    <source>
        <dbReference type="EMBL" id="BAF19481.1"/>
    </source>
</evidence>
<dbReference type="KEGG" id="dosa:Os06g0341400"/>
<feature type="compositionally biased region" description="Basic and acidic residues" evidence="1">
    <location>
        <begin position="78"/>
        <end position="101"/>
    </location>
</feature>
<gene>
    <name evidence="2" type="ordered locus">Os06g0341400</name>
</gene>
<dbReference type="Proteomes" id="UP000000763">
    <property type="component" value="Chromosome 6"/>
</dbReference>
<name>A0A0N7KM24_ORYSJ</name>
<accession>A0A0N7KM24</accession>
<protein>
    <submittedName>
        <fullName evidence="2">Os06g0341400 protein</fullName>
    </submittedName>
</protein>
<reference evidence="2 3" key="1">
    <citation type="journal article" date="2005" name="Nature">
        <title>The map-based sequence of the rice genome.</title>
        <authorList>
            <consortium name="International rice genome sequencing project (IRGSP)"/>
            <person name="Matsumoto T."/>
            <person name="Wu J."/>
            <person name="Kanamori H."/>
            <person name="Katayose Y."/>
            <person name="Fujisawa M."/>
            <person name="Namiki N."/>
            <person name="Mizuno H."/>
            <person name="Yamamoto K."/>
            <person name="Antonio B.A."/>
            <person name="Baba T."/>
            <person name="Sakata K."/>
            <person name="Nagamura Y."/>
            <person name="Aoki H."/>
            <person name="Arikawa K."/>
            <person name="Arita K."/>
            <person name="Bito T."/>
            <person name="Chiden Y."/>
            <person name="Fujitsuka N."/>
            <person name="Fukunaka R."/>
            <person name="Hamada M."/>
            <person name="Harada C."/>
            <person name="Hayashi A."/>
            <person name="Hijishita S."/>
            <person name="Honda M."/>
            <person name="Hosokawa S."/>
            <person name="Ichikawa Y."/>
            <person name="Idonuma A."/>
            <person name="Iijima M."/>
            <person name="Ikeda M."/>
            <person name="Ikeno M."/>
            <person name="Ito K."/>
            <person name="Ito S."/>
            <person name="Ito T."/>
            <person name="Ito Y."/>
            <person name="Ito Y."/>
            <person name="Iwabuchi A."/>
            <person name="Kamiya K."/>
            <person name="Karasawa W."/>
            <person name="Kurita K."/>
            <person name="Katagiri S."/>
            <person name="Kikuta A."/>
            <person name="Kobayashi H."/>
            <person name="Kobayashi N."/>
            <person name="Machita K."/>
            <person name="Maehara T."/>
            <person name="Masukawa M."/>
            <person name="Mizubayashi T."/>
            <person name="Mukai Y."/>
            <person name="Nagasaki H."/>
            <person name="Nagata Y."/>
            <person name="Naito S."/>
            <person name="Nakashima M."/>
            <person name="Nakama Y."/>
            <person name="Nakamichi Y."/>
            <person name="Nakamura M."/>
            <person name="Meguro A."/>
            <person name="Negishi M."/>
            <person name="Ohta I."/>
            <person name="Ohta T."/>
            <person name="Okamoto M."/>
            <person name="Ono N."/>
            <person name="Saji S."/>
            <person name="Sakaguchi M."/>
            <person name="Sakai K."/>
            <person name="Shibata M."/>
            <person name="Shimokawa T."/>
            <person name="Song J."/>
            <person name="Takazaki Y."/>
            <person name="Terasawa K."/>
            <person name="Tsugane M."/>
            <person name="Tsuji K."/>
            <person name="Ueda S."/>
            <person name="Waki K."/>
            <person name="Yamagata H."/>
            <person name="Yamamoto M."/>
            <person name="Yamamoto S."/>
            <person name="Yamane H."/>
            <person name="Yoshiki S."/>
            <person name="Yoshihara R."/>
            <person name="Yukawa K."/>
            <person name="Zhong H."/>
            <person name="Yano M."/>
            <person name="Yuan Q."/>
            <person name="Ouyang S."/>
            <person name="Liu J."/>
            <person name="Jones K.M."/>
            <person name="Gansberger K."/>
            <person name="Moffat K."/>
            <person name="Hill J."/>
            <person name="Bera J."/>
            <person name="Fadrosh D."/>
            <person name="Jin S."/>
            <person name="Johri S."/>
            <person name="Kim M."/>
            <person name="Overton L."/>
            <person name="Reardon M."/>
            <person name="Tsitrin T."/>
            <person name="Vuong H."/>
            <person name="Weaver B."/>
            <person name="Ciecko A."/>
            <person name="Tallon L."/>
            <person name="Jackson J."/>
            <person name="Pai G."/>
            <person name="Aken S.V."/>
            <person name="Utterback T."/>
            <person name="Reidmuller S."/>
            <person name="Feldblyum T."/>
            <person name="Hsiao J."/>
            <person name="Zismann V."/>
            <person name="Iobst S."/>
            <person name="de Vazeille A.R."/>
            <person name="Buell C.R."/>
            <person name="Ying K."/>
            <person name="Li Y."/>
            <person name="Lu T."/>
            <person name="Huang Y."/>
            <person name="Zhao Q."/>
            <person name="Feng Q."/>
            <person name="Zhang L."/>
            <person name="Zhu J."/>
            <person name="Weng Q."/>
            <person name="Mu J."/>
            <person name="Lu Y."/>
            <person name="Fan D."/>
            <person name="Liu Y."/>
            <person name="Guan J."/>
            <person name="Zhang Y."/>
            <person name="Yu S."/>
            <person name="Liu X."/>
            <person name="Zhang Y."/>
            <person name="Hong G."/>
            <person name="Han B."/>
            <person name="Choisne N."/>
            <person name="Demange N."/>
            <person name="Orjeda G."/>
            <person name="Samain S."/>
            <person name="Cattolico L."/>
            <person name="Pelletier E."/>
            <person name="Couloux A."/>
            <person name="Segurens B."/>
            <person name="Wincker P."/>
            <person name="D'Hont A."/>
            <person name="Scarpelli C."/>
            <person name="Weissenbach J."/>
            <person name="Salanoubat M."/>
            <person name="Quetier F."/>
            <person name="Yu Y."/>
            <person name="Kim H.R."/>
            <person name="Rambo T."/>
            <person name="Currie J."/>
            <person name="Collura K."/>
            <person name="Luo M."/>
            <person name="Yang T."/>
            <person name="Ammiraju J.S.S."/>
            <person name="Engler F."/>
            <person name="Soderlund C."/>
            <person name="Wing R.A."/>
            <person name="Palmer L.E."/>
            <person name="de la Bastide M."/>
            <person name="Spiegel L."/>
            <person name="Nascimento L."/>
            <person name="Zutavern T."/>
            <person name="O'Shaughnessy A."/>
            <person name="Dike S."/>
            <person name="Dedhia N."/>
            <person name="Preston R."/>
            <person name="Balija V."/>
            <person name="McCombie W.R."/>
            <person name="Chow T."/>
            <person name="Chen H."/>
            <person name="Chung M."/>
            <person name="Chen C."/>
            <person name="Shaw J."/>
            <person name="Wu H."/>
            <person name="Hsiao K."/>
            <person name="Chao Y."/>
            <person name="Chu M."/>
            <person name="Cheng C."/>
            <person name="Hour A."/>
            <person name="Lee P."/>
            <person name="Lin S."/>
            <person name="Lin Y."/>
            <person name="Liou J."/>
            <person name="Liu S."/>
            <person name="Hsing Y."/>
            <person name="Raghuvanshi S."/>
            <person name="Mohanty A."/>
            <person name="Bharti A.K."/>
            <person name="Gaur A."/>
            <person name="Gupta V."/>
            <person name="Kumar D."/>
            <person name="Ravi V."/>
            <person name="Vij S."/>
            <person name="Kapur A."/>
            <person name="Khurana P."/>
            <person name="Khurana P."/>
            <person name="Khurana J.P."/>
            <person name="Tyagi A.K."/>
            <person name="Gaikwad K."/>
            <person name="Singh A."/>
            <person name="Dalal V."/>
            <person name="Srivastava S."/>
            <person name="Dixit A."/>
            <person name="Pal A.K."/>
            <person name="Ghazi I.A."/>
            <person name="Yadav M."/>
            <person name="Pandit A."/>
            <person name="Bhargava A."/>
            <person name="Sureshbabu K."/>
            <person name="Batra K."/>
            <person name="Sharma T.R."/>
            <person name="Mohapatra T."/>
            <person name="Singh N.K."/>
            <person name="Messing J."/>
            <person name="Nelson A.B."/>
            <person name="Fuks G."/>
            <person name="Kavchok S."/>
            <person name="Keizer G."/>
            <person name="Linton E."/>
            <person name="Llaca V."/>
            <person name="Song R."/>
            <person name="Tanyolac B."/>
            <person name="Young S."/>
            <person name="Ho-Il K."/>
            <person name="Hahn J.H."/>
            <person name="Sangsakoo G."/>
            <person name="Vanavichit A."/>
            <person name="de Mattos Luiz.A.T."/>
            <person name="Zimmer P.D."/>
            <person name="Malone G."/>
            <person name="Dellagostin O."/>
            <person name="de Oliveira A.C."/>
            <person name="Bevan M."/>
            <person name="Bancroft I."/>
            <person name="Minx P."/>
            <person name="Cordum H."/>
            <person name="Wilson R."/>
            <person name="Cheng Z."/>
            <person name="Jin W."/>
            <person name="Jiang J."/>
            <person name="Leong S.A."/>
            <person name="Iwama H."/>
            <person name="Gojobori T."/>
            <person name="Itoh T."/>
            <person name="Niimura Y."/>
            <person name="Fujii Y."/>
            <person name="Habara T."/>
            <person name="Sakai H."/>
            <person name="Sato Y."/>
            <person name="Wilson G."/>
            <person name="Kumar K."/>
            <person name="McCouch S."/>
            <person name="Juretic N."/>
            <person name="Hoen D."/>
            <person name="Wright S."/>
            <person name="Bruskiewich R."/>
            <person name="Bureau T."/>
            <person name="Miyao A."/>
            <person name="Hirochika H."/>
            <person name="Nishikawa T."/>
            <person name="Kadowaki K."/>
            <person name="Sugiura M."/>
            <person name="Burr B."/>
            <person name="Sasaki T."/>
        </authorList>
    </citation>
    <scope>NUCLEOTIDE SEQUENCE [LARGE SCALE GENOMIC DNA]</scope>
    <source>
        <strain evidence="3">cv. Nipponbare</strain>
    </source>
</reference>
<reference evidence="3" key="2">
    <citation type="journal article" date="2008" name="Nucleic Acids Res.">
        <title>The rice annotation project database (RAP-DB): 2008 update.</title>
        <authorList>
            <consortium name="The rice annotation project (RAP)"/>
        </authorList>
    </citation>
    <scope>GENOME REANNOTATION</scope>
    <source>
        <strain evidence="3">cv. Nipponbare</strain>
    </source>
</reference>
<feature type="region of interest" description="Disordered" evidence="1">
    <location>
        <begin position="158"/>
        <end position="198"/>
    </location>
</feature>
<organism evidence="2 3">
    <name type="scientific">Oryza sativa subsp. japonica</name>
    <name type="common">Rice</name>
    <dbReference type="NCBI Taxonomy" id="39947"/>
    <lineage>
        <taxon>Eukaryota</taxon>
        <taxon>Viridiplantae</taxon>
        <taxon>Streptophyta</taxon>
        <taxon>Embryophyta</taxon>
        <taxon>Tracheophyta</taxon>
        <taxon>Spermatophyta</taxon>
        <taxon>Magnoliopsida</taxon>
        <taxon>Liliopsida</taxon>
        <taxon>Poales</taxon>
        <taxon>Poaceae</taxon>
        <taxon>BOP clade</taxon>
        <taxon>Oryzoideae</taxon>
        <taxon>Oryzeae</taxon>
        <taxon>Oryzinae</taxon>
        <taxon>Oryza</taxon>
        <taxon>Oryza sativa</taxon>
    </lineage>
</organism>